<evidence type="ECO:0008006" key="3">
    <source>
        <dbReference type="Google" id="ProtNLM"/>
    </source>
</evidence>
<proteinExistence type="predicted"/>
<protein>
    <recommendedName>
        <fullName evidence="3">F-box domain-containing protein</fullName>
    </recommendedName>
</protein>
<reference evidence="2" key="1">
    <citation type="journal article" date="2014" name="Proc. Natl. Acad. Sci. U.S.A.">
        <title>Extensive sampling of basidiomycete genomes demonstrates inadequacy of the white-rot/brown-rot paradigm for wood decay fungi.</title>
        <authorList>
            <person name="Riley R."/>
            <person name="Salamov A.A."/>
            <person name="Brown D.W."/>
            <person name="Nagy L.G."/>
            <person name="Floudas D."/>
            <person name="Held B.W."/>
            <person name="Levasseur A."/>
            <person name="Lombard V."/>
            <person name="Morin E."/>
            <person name="Otillar R."/>
            <person name="Lindquist E.A."/>
            <person name="Sun H."/>
            <person name="LaButti K.M."/>
            <person name="Schmutz J."/>
            <person name="Jabbour D."/>
            <person name="Luo H."/>
            <person name="Baker S.E."/>
            <person name="Pisabarro A.G."/>
            <person name="Walton J.D."/>
            <person name="Blanchette R.A."/>
            <person name="Henrissat B."/>
            <person name="Martin F."/>
            <person name="Cullen D."/>
            <person name="Hibbett D.S."/>
            <person name="Grigoriev I.V."/>
        </authorList>
    </citation>
    <scope>NUCLEOTIDE SEQUENCE [LARGE SCALE GENOMIC DNA]</scope>
    <source>
        <strain evidence="2">FD-172 SS1</strain>
    </source>
</reference>
<evidence type="ECO:0000313" key="2">
    <source>
        <dbReference type="Proteomes" id="UP000027195"/>
    </source>
</evidence>
<dbReference type="AlphaFoldDB" id="A0A067LSH2"/>
<dbReference type="EMBL" id="KL198149">
    <property type="protein sequence ID" value="KDQ06198.1"/>
    <property type="molecule type" value="Genomic_DNA"/>
</dbReference>
<dbReference type="InParanoid" id="A0A067LSH2"/>
<dbReference type="Proteomes" id="UP000027195">
    <property type="component" value="Unassembled WGS sequence"/>
</dbReference>
<evidence type="ECO:0000313" key="1">
    <source>
        <dbReference type="EMBL" id="KDQ06198.1"/>
    </source>
</evidence>
<accession>A0A067LSH2</accession>
<sequence length="462" mass="51743">MSLHSIFPCETLCLIGEFLDHTSLLHLALACRALKAIIIPRLLFRHVRLVKLQKIISFCSMLLALSPAAGATVKSLECVHRASAPSSAEILLIAQALQRMPNLLRIDIPIPFYAQTPTLLSTLSFHSRLYHLALGISDASNLDSLPQLRGLRTLHITIDSFAKVNASSALMRMNHSSPLGSVLLHSRETLESIKLDVAAFMPVGIYTSLDVVWPLVRLLDLGSLALGNWEFINLSATFPAVRHFVAPLKNKATWYRRNQSFISRLTSLEGDWKVLRAAMNAGAPLVRVVGRWRWTPEVKLEFLPPDLECLVLSVDYQNVEAFVSHAKQTPFANLKVFAINVLLDRNTHCEYAATAISVFMMHRYIIPSDQNTQLQANFGGMPWCAHLDYVLVNFKLQQTVDKTARVQCWNELVERLPLVQHIGVRIAAMLSVWETPAPGASNELSPVRAVEVANYHHMLRWT</sequence>
<gene>
    <name evidence="1" type="ORF">BOTBODRAFT_193169</name>
</gene>
<name>A0A067LSH2_BOTB1</name>
<keyword evidence="2" id="KW-1185">Reference proteome</keyword>
<organism evidence="1 2">
    <name type="scientific">Botryobasidium botryosum (strain FD-172 SS1)</name>
    <dbReference type="NCBI Taxonomy" id="930990"/>
    <lineage>
        <taxon>Eukaryota</taxon>
        <taxon>Fungi</taxon>
        <taxon>Dikarya</taxon>
        <taxon>Basidiomycota</taxon>
        <taxon>Agaricomycotina</taxon>
        <taxon>Agaricomycetes</taxon>
        <taxon>Cantharellales</taxon>
        <taxon>Botryobasidiaceae</taxon>
        <taxon>Botryobasidium</taxon>
    </lineage>
</organism>
<dbReference type="HOGENOM" id="CLU_039742_0_0_1"/>